<dbReference type="InterPro" id="IPR011034">
    <property type="entry name" value="Formyl_transferase-like_C_sf"/>
</dbReference>
<dbReference type="EMBL" id="BANC01000059">
    <property type="protein sequence ID" value="GAN80788.1"/>
    <property type="molecule type" value="Genomic_DNA"/>
</dbReference>
<dbReference type="InterPro" id="IPR041711">
    <property type="entry name" value="Met-tRNA-FMT_N"/>
</dbReference>
<evidence type="ECO:0000259" key="10">
    <source>
        <dbReference type="Pfam" id="PF02911"/>
    </source>
</evidence>
<dbReference type="STRING" id="1120923.SAMN02746095_00198"/>
<comment type="function">
    <text evidence="1 8">Attaches a formyl group to the free amino group of methionyl-tRNA(fMet). The formyl group appears to play a dual role in the initiator identity of N-formylmethionyl-tRNA by promoting its recognition by IF2 and preventing the misappropriation of this tRNA by the elongation apparatus.</text>
</comment>
<dbReference type="CDD" id="cd08646">
    <property type="entry name" value="FMT_core_Met-tRNA-FMT_N"/>
    <property type="match status" value="1"/>
</dbReference>
<evidence type="ECO:0000259" key="9">
    <source>
        <dbReference type="Pfam" id="PF00551"/>
    </source>
</evidence>
<dbReference type="Gene3D" id="3.40.50.170">
    <property type="entry name" value="Formyl transferase, N-terminal domain"/>
    <property type="match status" value="1"/>
</dbReference>
<keyword evidence="12" id="KW-1185">Reference proteome</keyword>
<comment type="similarity">
    <text evidence="2 8">Belongs to the Fmt family.</text>
</comment>
<name>A0A0D6PHW0_9PROT</name>
<organism evidence="11 12">
    <name type="scientific">Acidocella aminolytica 101 = DSM 11237</name>
    <dbReference type="NCBI Taxonomy" id="1120923"/>
    <lineage>
        <taxon>Bacteria</taxon>
        <taxon>Pseudomonadati</taxon>
        <taxon>Pseudomonadota</taxon>
        <taxon>Alphaproteobacteria</taxon>
        <taxon>Acetobacterales</taxon>
        <taxon>Acidocellaceae</taxon>
        <taxon>Acidocella</taxon>
    </lineage>
</organism>
<protein>
    <recommendedName>
        <fullName evidence="4 8">Methionyl-tRNA formyltransferase</fullName>
        <ecNumber evidence="3 8">2.1.2.9</ecNumber>
    </recommendedName>
</protein>
<sequence>MAAPLKLAFMGSPGFAVFPLKALVAAGHEVMAVYAQPSKPAGRGQKEQPCPVHAAALELGLPVRTPVKLRKNQEELDYFRNLKLDAAVVAAYGLILPQEFLDAPERGCLNIHGSLLPRWRGAAPIQAAIAAGDAQTGITIMQMEAGLDTGPMLRKDTTPIGPADTSADLHDRLAEMGARLIIEELAQPSPPQAQDEALANYAPKLSREDARLDVRLPAVALERRIRAFSPWPGALGLLGDVVVKIISAEAVEGEGIPGTLLPGGLTIACGEGALRVTRLQRAGKAAMSTEDFLRGYKLPEGARFY</sequence>
<dbReference type="HAMAP" id="MF_00182">
    <property type="entry name" value="Formyl_trans"/>
    <property type="match status" value="1"/>
</dbReference>
<feature type="domain" description="Formyl transferase N-terminal" evidence="9">
    <location>
        <begin position="19"/>
        <end position="183"/>
    </location>
</feature>
<feature type="domain" description="Formyl transferase C-terminal" evidence="10">
    <location>
        <begin position="204"/>
        <end position="296"/>
    </location>
</feature>
<dbReference type="PANTHER" id="PTHR11138:SF5">
    <property type="entry name" value="METHIONYL-TRNA FORMYLTRANSFERASE, MITOCHONDRIAL"/>
    <property type="match status" value="1"/>
</dbReference>
<proteinExistence type="inferred from homology"/>
<evidence type="ECO:0000256" key="7">
    <source>
        <dbReference type="ARBA" id="ARBA00048558"/>
    </source>
</evidence>
<dbReference type="SUPFAM" id="SSF50486">
    <property type="entry name" value="FMT C-terminal domain-like"/>
    <property type="match status" value="1"/>
</dbReference>
<dbReference type="Proteomes" id="UP000032668">
    <property type="component" value="Unassembled WGS sequence"/>
</dbReference>
<dbReference type="Gene3D" id="3.10.25.10">
    <property type="entry name" value="Formyl transferase, C-terminal domain"/>
    <property type="match status" value="1"/>
</dbReference>
<dbReference type="InterPro" id="IPR002376">
    <property type="entry name" value="Formyl_transf_N"/>
</dbReference>
<dbReference type="Pfam" id="PF02911">
    <property type="entry name" value="Formyl_trans_C"/>
    <property type="match status" value="1"/>
</dbReference>
<keyword evidence="6 8" id="KW-0648">Protein biosynthesis</keyword>
<dbReference type="SUPFAM" id="SSF53328">
    <property type="entry name" value="Formyltransferase"/>
    <property type="match status" value="1"/>
</dbReference>
<dbReference type="EC" id="2.1.2.9" evidence="3 8"/>
<dbReference type="OrthoDB" id="9802815at2"/>
<evidence type="ECO:0000313" key="12">
    <source>
        <dbReference type="Proteomes" id="UP000032668"/>
    </source>
</evidence>
<evidence type="ECO:0000256" key="2">
    <source>
        <dbReference type="ARBA" id="ARBA00010699"/>
    </source>
</evidence>
<dbReference type="InterPro" id="IPR036477">
    <property type="entry name" value="Formyl_transf_N_sf"/>
</dbReference>
<accession>A0A0D6PHW0</accession>
<dbReference type="AlphaFoldDB" id="A0A0D6PHW0"/>
<evidence type="ECO:0000256" key="3">
    <source>
        <dbReference type="ARBA" id="ARBA00012261"/>
    </source>
</evidence>
<evidence type="ECO:0000256" key="6">
    <source>
        <dbReference type="ARBA" id="ARBA00022917"/>
    </source>
</evidence>
<dbReference type="CDD" id="cd08704">
    <property type="entry name" value="Met_tRNA_FMT_C"/>
    <property type="match status" value="1"/>
</dbReference>
<comment type="catalytic activity">
    <reaction evidence="7 8">
        <text>L-methionyl-tRNA(fMet) + (6R)-10-formyltetrahydrofolate = N-formyl-L-methionyl-tRNA(fMet) + (6S)-5,6,7,8-tetrahydrofolate + H(+)</text>
        <dbReference type="Rhea" id="RHEA:24380"/>
        <dbReference type="Rhea" id="RHEA-COMP:9952"/>
        <dbReference type="Rhea" id="RHEA-COMP:9953"/>
        <dbReference type="ChEBI" id="CHEBI:15378"/>
        <dbReference type="ChEBI" id="CHEBI:57453"/>
        <dbReference type="ChEBI" id="CHEBI:78530"/>
        <dbReference type="ChEBI" id="CHEBI:78844"/>
        <dbReference type="ChEBI" id="CHEBI:195366"/>
        <dbReference type="EC" id="2.1.2.9"/>
    </reaction>
</comment>
<evidence type="ECO:0000313" key="11">
    <source>
        <dbReference type="EMBL" id="GAN80788.1"/>
    </source>
</evidence>
<evidence type="ECO:0000256" key="1">
    <source>
        <dbReference type="ARBA" id="ARBA00002606"/>
    </source>
</evidence>
<dbReference type="GO" id="GO:0005829">
    <property type="term" value="C:cytosol"/>
    <property type="evidence" value="ECO:0007669"/>
    <property type="project" value="TreeGrafter"/>
</dbReference>
<gene>
    <name evidence="8" type="primary">fmt</name>
    <name evidence="11" type="ORF">Aam_060_014</name>
</gene>
<evidence type="ECO:0000256" key="4">
    <source>
        <dbReference type="ARBA" id="ARBA00016014"/>
    </source>
</evidence>
<keyword evidence="5 8" id="KW-0808">Transferase</keyword>
<feature type="binding site" evidence="8">
    <location>
        <begin position="114"/>
        <end position="117"/>
    </location>
    <ligand>
        <name>(6S)-5,6,7,8-tetrahydrofolate</name>
        <dbReference type="ChEBI" id="CHEBI:57453"/>
    </ligand>
</feature>
<dbReference type="InterPro" id="IPR037022">
    <property type="entry name" value="Formyl_trans_C_sf"/>
</dbReference>
<evidence type="ECO:0000256" key="8">
    <source>
        <dbReference type="HAMAP-Rule" id="MF_00182"/>
    </source>
</evidence>
<dbReference type="PANTHER" id="PTHR11138">
    <property type="entry name" value="METHIONYL-TRNA FORMYLTRANSFERASE"/>
    <property type="match status" value="1"/>
</dbReference>
<dbReference type="NCBIfam" id="TIGR00460">
    <property type="entry name" value="fmt"/>
    <property type="match status" value="1"/>
</dbReference>
<dbReference type="InterPro" id="IPR044135">
    <property type="entry name" value="Met-tRNA-FMT_C"/>
</dbReference>
<comment type="caution">
    <text evidence="11">The sequence shown here is derived from an EMBL/GenBank/DDBJ whole genome shotgun (WGS) entry which is preliminary data.</text>
</comment>
<dbReference type="InterPro" id="IPR001555">
    <property type="entry name" value="GART_AS"/>
</dbReference>
<evidence type="ECO:0000256" key="5">
    <source>
        <dbReference type="ARBA" id="ARBA00022679"/>
    </source>
</evidence>
<dbReference type="InterPro" id="IPR005793">
    <property type="entry name" value="Formyl_trans_C"/>
</dbReference>
<dbReference type="Pfam" id="PF00551">
    <property type="entry name" value="Formyl_trans_N"/>
    <property type="match status" value="1"/>
</dbReference>
<dbReference type="InterPro" id="IPR005794">
    <property type="entry name" value="Fmt"/>
</dbReference>
<dbReference type="PROSITE" id="PS00373">
    <property type="entry name" value="GART"/>
    <property type="match status" value="1"/>
</dbReference>
<reference evidence="11 12" key="1">
    <citation type="submission" date="2012-11" db="EMBL/GenBank/DDBJ databases">
        <title>Whole genome sequence of Acidocella aminolytica 101 = DSM 11237.</title>
        <authorList>
            <person name="Azuma Y."/>
            <person name="Higashiura N."/>
            <person name="Hirakawa H."/>
            <person name="Matsushita K."/>
        </authorList>
    </citation>
    <scope>NUCLEOTIDE SEQUENCE [LARGE SCALE GENOMIC DNA]</scope>
    <source>
        <strain evidence="12">101 / DSM 11237</strain>
    </source>
</reference>
<dbReference type="GO" id="GO:0004479">
    <property type="term" value="F:methionyl-tRNA formyltransferase activity"/>
    <property type="evidence" value="ECO:0007669"/>
    <property type="project" value="UniProtKB-UniRule"/>
</dbReference>
<dbReference type="RefSeq" id="WP_048879183.1">
    <property type="nucleotide sequence ID" value="NZ_BANC01000059.1"/>
</dbReference>